<evidence type="ECO:0000256" key="5">
    <source>
        <dbReference type="ARBA" id="ARBA00023054"/>
    </source>
</evidence>
<dbReference type="PANTHER" id="PTHR14649:SF1">
    <property type="entry name" value="ZINC FINGER C2HC DOMAIN-CONTAINING PROTEIN 1C"/>
    <property type="match status" value="1"/>
</dbReference>
<feature type="region of interest" description="Disordered" evidence="7">
    <location>
        <begin position="126"/>
        <end position="147"/>
    </location>
</feature>
<comment type="caution">
    <text evidence="9">The sequence shown here is derived from an EMBL/GenBank/DDBJ whole genome shotgun (WGS) entry which is preliminary data.</text>
</comment>
<proteinExistence type="inferred from homology"/>
<dbReference type="InterPro" id="IPR026104">
    <property type="entry name" value="ZNF_C2HC_dom_1C"/>
</dbReference>
<evidence type="ECO:0000256" key="2">
    <source>
        <dbReference type="ARBA" id="ARBA00022723"/>
    </source>
</evidence>
<evidence type="ECO:0000256" key="4">
    <source>
        <dbReference type="ARBA" id="ARBA00022833"/>
    </source>
</evidence>
<feature type="compositionally biased region" description="Low complexity" evidence="7">
    <location>
        <begin position="15"/>
        <end position="25"/>
    </location>
</feature>
<dbReference type="GO" id="GO:0008270">
    <property type="term" value="F:zinc ion binding"/>
    <property type="evidence" value="ECO:0007669"/>
    <property type="project" value="UniProtKB-KW"/>
</dbReference>
<feature type="compositionally biased region" description="Basic and acidic residues" evidence="7">
    <location>
        <begin position="58"/>
        <end position="71"/>
    </location>
</feature>
<keyword evidence="4" id="KW-0862">Zinc</keyword>
<evidence type="ECO:0000313" key="9">
    <source>
        <dbReference type="EMBL" id="KAL0269492.1"/>
    </source>
</evidence>
<reference evidence="9" key="1">
    <citation type="journal article" date="2024" name="Gigascience">
        <title>Chromosome-level genome of the poultry shaft louse Menopon gallinae provides insight into the host-switching and adaptive evolution of parasitic lice.</title>
        <authorList>
            <person name="Xu Y."/>
            <person name="Ma L."/>
            <person name="Liu S."/>
            <person name="Liang Y."/>
            <person name="Liu Q."/>
            <person name="He Z."/>
            <person name="Tian L."/>
            <person name="Duan Y."/>
            <person name="Cai W."/>
            <person name="Li H."/>
            <person name="Song F."/>
        </authorList>
    </citation>
    <scope>NUCLEOTIDE SEQUENCE</scope>
    <source>
        <strain evidence="9">Cailab_2023a</strain>
    </source>
</reference>
<evidence type="ECO:0000256" key="3">
    <source>
        <dbReference type="ARBA" id="ARBA00022771"/>
    </source>
</evidence>
<dbReference type="AlphaFoldDB" id="A0AAW2HIA9"/>
<dbReference type="PANTHER" id="PTHR14649">
    <property type="entry name" value="ZINC FINGER C2HC DOMAIN-CONTAINING PROTEIN 1C"/>
    <property type="match status" value="1"/>
</dbReference>
<keyword evidence="5" id="KW-0175">Coiled coil</keyword>
<keyword evidence="2" id="KW-0479">Metal-binding</keyword>
<comment type="similarity">
    <text evidence="1">Belongs to the ZC2HC1 family.</text>
</comment>
<name>A0AAW2HIA9_9NEOP</name>
<evidence type="ECO:0000256" key="7">
    <source>
        <dbReference type="SAM" id="MobiDB-lite"/>
    </source>
</evidence>
<dbReference type="Pfam" id="PF13913">
    <property type="entry name" value="zf-C2HC_2"/>
    <property type="match status" value="1"/>
</dbReference>
<feature type="domain" description="C2HC/C3H-type" evidence="8">
    <location>
        <begin position="26"/>
        <end position="55"/>
    </location>
</feature>
<organism evidence="9">
    <name type="scientific">Menopon gallinae</name>
    <name type="common">poultry shaft louse</name>
    <dbReference type="NCBI Taxonomy" id="328185"/>
    <lineage>
        <taxon>Eukaryota</taxon>
        <taxon>Metazoa</taxon>
        <taxon>Ecdysozoa</taxon>
        <taxon>Arthropoda</taxon>
        <taxon>Hexapoda</taxon>
        <taxon>Insecta</taxon>
        <taxon>Pterygota</taxon>
        <taxon>Neoptera</taxon>
        <taxon>Paraneoptera</taxon>
        <taxon>Psocodea</taxon>
        <taxon>Troctomorpha</taxon>
        <taxon>Phthiraptera</taxon>
        <taxon>Amblycera</taxon>
        <taxon>Menoponidae</taxon>
        <taxon>Menopon</taxon>
    </lineage>
</organism>
<feature type="region of interest" description="Disordered" evidence="7">
    <location>
        <begin position="1"/>
        <end position="29"/>
    </location>
</feature>
<keyword evidence="3 6" id="KW-0863">Zinc-finger</keyword>
<feature type="region of interest" description="Disordered" evidence="7">
    <location>
        <begin position="49"/>
        <end position="108"/>
    </location>
</feature>
<evidence type="ECO:0000256" key="1">
    <source>
        <dbReference type="ARBA" id="ARBA00010843"/>
    </source>
</evidence>
<protein>
    <recommendedName>
        <fullName evidence="8">C2HC/C3H-type domain-containing protein</fullName>
    </recommendedName>
</protein>
<accession>A0AAW2HIA9</accession>
<evidence type="ECO:0000259" key="8">
    <source>
        <dbReference type="PROSITE" id="PS52027"/>
    </source>
</evidence>
<evidence type="ECO:0000256" key="6">
    <source>
        <dbReference type="PROSITE-ProRule" id="PRU01371"/>
    </source>
</evidence>
<dbReference type="InterPro" id="IPR049899">
    <property type="entry name" value="Znf_C2HC_C3H"/>
</dbReference>
<sequence length="147" mass="16566">MPQSEKPPIGKKAARPAQARPSPQSDLPDCQYCGRHFAEDRIAKHQEICKKSSKTKRKPFDSVKQRVKGTEAEQFLKGGKLRGQPQPPSDPGRPLQKQVKAPQKDWRKTHEDFINSIRAAREYQASVSTTVQSRKPAGMRTSAVSRY</sequence>
<gene>
    <name evidence="9" type="ORF">PYX00_007201</name>
</gene>
<dbReference type="EMBL" id="JARGDH010000004">
    <property type="protein sequence ID" value="KAL0269492.1"/>
    <property type="molecule type" value="Genomic_DNA"/>
</dbReference>
<dbReference type="Gene3D" id="3.30.160.60">
    <property type="entry name" value="Classic Zinc Finger"/>
    <property type="match status" value="1"/>
</dbReference>
<dbReference type="PROSITE" id="PS52027">
    <property type="entry name" value="ZF_C2HC_C3H"/>
    <property type="match status" value="1"/>
</dbReference>